<dbReference type="InterPro" id="IPR008920">
    <property type="entry name" value="TF_FadR/GntR_C"/>
</dbReference>
<dbReference type="Gene3D" id="1.10.10.10">
    <property type="entry name" value="Winged helix-like DNA-binding domain superfamily/Winged helix DNA-binding domain"/>
    <property type="match status" value="1"/>
</dbReference>
<feature type="domain" description="HTH gntR-type" evidence="4">
    <location>
        <begin position="7"/>
        <end position="74"/>
    </location>
</feature>
<dbReference type="Pfam" id="PF07729">
    <property type="entry name" value="FCD"/>
    <property type="match status" value="1"/>
</dbReference>
<dbReference type="Pfam" id="PF00392">
    <property type="entry name" value="GntR"/>
    <property type="match status" value="1"/>
</dbReference>
<evidence type="ECO:0000256" key="3">
    <source>
        <dbReference type="ARBA" id="ARBA00023163"/>
    </source>
</evidence>
<accession>A0A285PGH7</accession>
<dbReference type="GO" id="GO:0003677">
    <property type="term" value="F:DNA binding"/>
    <property type="evidence" value="ECO:0007669"/>
    <property type="project" value="UniProtKB-KW"/>
</dbReference>
<evidence type="ECO:0000256" key="2">
    <source>
        <dbReference type="ARBA" id="ARBA00023125"/>
    </source>
</evidence>
<proteinExistence type="predicted"/>
<sequence>MALERPKSLRELALEYLRGRIVDGTFQMGQVLSERKISEELGVSKSPVREALAQLRDEGLVHIEPQKGARVFTLSEDEVIQICDFRQAIESASFELALQRDPKGLAAEMDRVVQKMVARKNEDDEDAYIALDNDFHQVIFEHAGNDYLTASYTRYVGKIAALRKLLSQLPKHTDLSFDEHKAIAEAVRKGNLVEIKALLAEHIDRTRTAYTQATNFLKMSVE</sequence>
<keyword evidence="3" id="KW-0804">Transcription</keyword>
<dbReference type="AlphaFoldDB" id="A0A285PGH7"/>
<keyword evidence="1" id="KW-0805">Transcription regulation</keyword>
<dbReference type="SMART" id="SM00895">
    <property type="entry name" value="FCD"/>
    <property type="match status" value="1"/>
</dbReference>
<gene>
    <name evidence="5" type="ORF">SAMN06265368_2326</name>
</gene>
<dbReference type="InterPro" id="IPR036388">
    <property type="entry name" value="WH-like_DNA-bd_sf"/>
</dbReference>
<name>A0A285PGH7_9HYPH</name>
<dbReference type="InterPro" id="IPR000524">
    <property type="entry name" value="Tscrpt_reg_HTH_GntR"/>
</dbReference>
<dbReference type="PANTHER" id="PTHR43537">
    <property type="entry name" value="TRANSCRIPTIONAL REGULATOR, GNTR FAMILY"/>
    <property type="match status" value="1"/>
</dbReference>
<dbReference type="SUPFAM" id="SSF46785">
    <property type="entry name" value="Winged helix' DNA-binding domain"/>
    <property type="match status" value="1"/>
</dbReference>
<dbReference type="InterPro" id="IPR011711">
    <property type="entry name" value="GntR_C"/>
</dbReference>
<dbReference type="SUPFAM" id="SSF48008">
    <property type="entry name" value="GntR ligand-binding domain-like"/>
    <property type="match status" value="1"/>
</dbReference>
<organism evidence="5 6">
    <name type="scientific">Cohaesibacter gelatinilyticus</name>
    <dbReference type="NCBI Taxonomy" id="372072"/>
    <lineage>
        <taxon>Bacteria</taxon>
        <taxon>Pseudomonadati</taxon>
        <taxon>Pseudomonadota</taxon>
        <taxon>Alphaproteobacteria</taxon>
        <taxon>Hyphomicrobiales</taxon>
        <taxon>Cohaesibacteraceae</taxon>
    </lineage>
</organism>
<keyword evidence="2" id="KW-0238">DNA-binding</keyword>
<dbReference type="Gene3D" id="1.20.120.530">
    <property type="entry name" value="GntR ligand-binding domain-like"/>
    <property type="match status" value="1"/>
</dbReference>
<dbReference type="SMART" id="SM00345">
    <property type="entry name" value="HTH_GNTR"/>
    <property type="match status" value="1"/>
</dbReference>
<evidence type="ECO:0000313" key="5">
    <source>
        <dbReference type="EMBL" id="SNZ19246.1"/>
    </source>
</evidence>
<dbReference type="RefSeq" id="WP_097153605.1">
    <property type="nucleotide sequence ID" value="NZ_OBEL01000002.1"/>
</dbReference>
<dbReference type="EMBL" id="OBEL01000002">
    <property type="protein sequence ID" value="SNZ19246.1"/>
    <property type="molecule type" value="Genomic_DNA"/>
</dbReference>
<reference evidence="5 6" key="1">
    <citation type="submission" date="2017-09" db="EMBL/GenBank/DDBJ databases">
        <authorList>
            <person name="Ehlers B."/>
            <person name="Leendertz F.H."/>
        </authorList>
    </citation>
    <scope>NUCLEOTIDE SEQUENCE [LARGE SCALE GENOMIC DNA]</scope>
    <source>
        <strain evidence="5 6">DSM 18289</strain>
    </source>
</reference>
<evidence type="ECO:0000259" key="4">
    <source>
        <dbReference type="PROSITE" id="PS50949"/>
    </source>
</evidence>
<dbReference type="OrthoDB" id="8247358at2"/>
<evidence type="ECO:0000313" key="6">
    <source>
        <dbReference type="Proteomes" id="UP000219439"/>
    </source>
</evidence>
<dbReference type="CDD" id="cd07377">
    <property type="entry name" value="WHTH_GntR"/>
    <property type="match status" value="1"/>
</dbReference>
<dbReference type="PRINTS" id="PR00035">
    <property type="entry name" value="HTHGNTR"/>
</dbReference>
<dbReference type="PANTHER" id="PTHR43537:SF50">
    <property type="entry name" value="TRANSCRIPTIONAL REGULATORY PROTEIN"/>
    <property type="match status" value="1"/>
</dbReference>
<dbReference type="Proteomes" id="UP000219439">
    <property type="component" value="Unassembled WGS sequence"/>
</dbReference>
<keyword evidence="6" id="KW-1185">Reference proteome</keyword>
<protein>
    <submittedName>
        <fullName evidence="5">Transcriptional regulator, GntR family</fullName>
    </submittedName>
</protein>
<dbReference type="PROSITE" id="PS50949">
    <property type="entry name" value="HTH_GNTR"/>
    <property type="match status" value="1"/>
</dbReference>
<dbReference type="InterPro" id="IPR036390">
    <property type="entry name" value="WH_DNA-bd_sf"/>
</dbReference>
<evidence type="ECO:0000256" key="1">
    <source>
        <dbReference type="ARBA" id="ARBA00023015"/>
    </source>
</evidence>
<dbReference type="GO" id="GO:0003700">
    <property type="term" value="F:DNA-binding transcription factor activity"/>
    <property type="evidence" value="ECO:0007669"/>
    <property type="project" value="InterPro"/>
</dbReference>